<dbReference type="InterPro" id="IPR001647">
    <property type="entry name" value="HTH_TetR"/>
</dbReference>
<dbReference type="GO" id="GO:0000976">
    <property type="term" value="F:transcription cis-regulatory region binding"/>
    <property type="evidence" value="ECO:0007669"/>
    <property type="project" value="TreeGrafter"/>
</dbReference>
<keyword evidence="3 5" id="KW-0238">DNA-binding</keyword>
<evidence type="ECO:0000256" key="2">
    <source>
        <dbReference type="ARBA" id="ARBA00023015"/>
    </source>
</evidence>
<dbReference type="Pfam" id="PF13977">
    <property type="entry name" value="TetR_C_6"/>
    <property type="match status" value="1"/>
</dbReference>
<feature type="domain" description="HTH tetR-type" evidence="6">
    <location>
        <begin position="9"/>
        <end position="69"/>
    </location>
</feature>
<dbReference type="SUPFAM" id="SSF46689">
    <property type="entry name" value="Homeodomain-like"/>
    <property type="match status" value="1"/>
</dbReference>
<dbReference type="Gene3D" id="1.10.357.10">
    <property type="entry name" value="Tetracycline Repressor, domain 2"/>
    <property type="match status" value="1"/>
</dbReference>
<evidence type="ECO:0000256" key="4">
    <source>
        <dbReference type="ARBA" id="ARBA00023163"/>
    </source>
</evidence>
<organism evidence="7 8">
    <name type="scientific">Bradyrhizobium lablabi</name>
    <dbReference type="NCBI Taxonomy" id="722472"/>
    <lineage>
        <taxon>Bacteria</taxon>
        <taxon>Pseudomonadati</taxon>
        <taxon>Pseudomonadota</taxon>
        <taxon>Alphaproteobacteria</taxon>
        <taxon>Hyphomicrobiales</taxon>
        <taxon>Nitrobacteraceae</taxon>
        <taxon>Bradyrhizobium</taxon>
    </lineage>
</organism>
<dbReference type="OrthoDB" id="2356263at2"/>
<accession>A0A1H4QVL0</accession>
<evidence type="ECO:0000256" key="1">
    <source>
        <dbReference type="ARBA" id="ARBA00022491"/>
    </source>
</evidence>
<protein>
    <submittedName>
        <fullName evidence="7">Transcriptional regulator, TetR family</fullName>
    </submittedName>
</protein>
<dbReference type="InterPro" id="IPR036271">
    <property type="entry name" value="Tet_transcr_reg_TetR-rel_C_sf"/>
</dbReference>
<gene>
    <name evidence="7" type="ORF">SAMN05444171_0958</name>
</gene>
<keyword evidence="1" id="KW-0678">Repressor</keyword>
<dbReference type="Pfam" id="PF00440">
    <property type="entry name" value="TetR_N"/>
    <property type="match status" value="1"/>
</dbReference>
<dbReference type="InterPro" id="IPR009057">
    <property type="entry name" value="Homeodomain-like_sf"/>
</dbReference>
<dbReference type="PANTHER" id="PTHR30055">
    <property type="entry name" value="HTH-TYPE TRANSCRIPTIONAL REGULATOR RUTR"/>
    <property type="match status" value="1"/>
</dbReference>
<dbReference type="PANTHER" id="PTHR30055:SF226">
    <property type="entry name" value="HTH-TYPE TRANSCRIPTIONAL REGULATOR PKSA"/>
    <property type="match status" value="1"/>
</dbReference>
<dbReference type="GO" id="GO:0003700">
    <property type="term" value="F:DNA-binding transcription factor activity"/>
    <property type="evidence" value="ECO:0007669"/>
    <property type="project" value="TreeGrafter"/>
</dbReference>
<evidence type="ECO:0000313" key="8">
    <source>
        <dbReference type="Proteomes" id="UP000183208"/>
    </source>
</evidence>
<evidence type="ECO:0000259" key="6">
    <source>
        <dbReference type="PROSITE" id="PS50977"/>
    </source>
</evidence>
<reference evidence="7 8" key="1">
    <citation type="submission" date="2016-10" db="EMBL/GenBank/DDBJ databases">
        <authorList>
            <person name="de Groot N.N."/>
        </authorList>
    </citation>
    <scope>NUCLEOTIDE SEQUENCE [LARGE SCALE GENOMIC DNA]</scope>
    <source>
        <strain evidence="7 8">GAS522</strain>
    </source>
</reference>
<dbReference type="SUPFAM" id="SSF48498">
    <property type="entry name" value="Tetracyclin repressor-like, C-terminal domain"/>
    <property type="match status" value="1"/>
</dbReference>
<dbReference type="Proteomes" id="UP000183208">
    <property type="component" value="Unassembled WGS sequence"/>
</dbReference>
<feature type="DNA-binding region" description="H-T-H motif" evidence="5">
    <location>
        <begin position="32"/>
        <end position="51"/>
    </location>
</feature>
<proteinExistence type="predicted"/>
<evidence type="ECO:0000256" key="3">
    <source>
        <dbReference type="ARBA" id="ARBA00023125"/>
    </source>
</evidence>
<dbReference type="EMBL" id="FNTI01000001">
    <property type="protein sequence ID" value="SEC23696.1"/>
    <property type="molecule type" value="Genomic_DNA"/>
</dbReference>
<sequence>MRQLSENQRARRADVVECAWRVIIRDGVDRTSIRSIAQELGGTTGIVTHYFRDKDELLLFALDRVIKAMQQVEFPEKKSDLTVKNVVACWLKILPTSKDCKDNWRVWTAFMGYAVGRERLMAEYRKHHSEQIAEVTKGFASMRAAGLLTSKGNERDDAIGCLALIDGLGMAWVINPDRYPERVFRSVLNDFYAARAP</sequence>
<dbReference type="InterPro" id="IPR050109">
    <property type="entry name" value="HTH-type_TetR-like_transc_reg"/>
</dbReference>
<dbReference type="AlphaFoldDB" id="A0A1H4QVL0"/>
<dbReference type="PROSITE" id="PS50977">
    <property type="entry name" value="HTH_TETR_2"/>
    <property type="match status" value="1"/>
</dbReference>
<keyword evidence="2" id="KW-0805">Transcription regulation</keyword>
<dbReference type="RefSeq" id="WP_074816215.1">
    <property type="nucleotide sequence ID" value="NZ_FNTI01000001.1"/>
</dbReference>
<evidence type="ECO:0000256" key="5">
    <source>
        <dbReference type="PROSITE-ProRule" id="PRU00335"/>
    </source>
</evidence>
<name>A0A1H4QVL0_9BRAD</name>
<dbReference type="InterPro" id="IPR039538">
    <property type="entry name" value="BetI_C"/>
</dbReference>
<evidence type="ECO:0000313" key="7">
    <source>
        <dbReference type="EMBL" id="SEC23696.1"/>
    </source>
</evidence>
<keyword evidence="4" id="KW-0804">Transcription</keyword>